<gene>
    <name evidence="6" type="ORF">FNJ47_05415</name>
</gene>
<accession>A0A6P1BAH1</accession>
<dbReference type="PRINTS" id="PR00313">
    <property type="entry name" value="CABNDNGRPT"/>
</dbReference>
<dbReference type="InterPro" id="IPR013783">
    <property type="entry name" value="Ig-like_fold"/>
</dbReference>
<dbReference type="EMBL" id="VKHP01000012">
    <property type="protein sequence ID" value="NEU95283.1"/>
    <property type="molecule type" value="Genomic_DNA"/>
</dbReference>
<feature type="domain" description="RapA2 cadherin-like" evidence="5">
    <location>
        <begin position="2233"/>
        <end position="2312"/>
    </location>
</feature>
<keyword evidence="3" id="KW-0206">Cytoskeleton</keyword>
<dbReference type="InterPro" id="IPR012334">
    <property type="entry name" value="Pectin_lyas_fold"/>
</dbReference>
<dbReference type="NCBIfam" id="TIGR01965">
    <property type="entry name" value="VCBS_repeat"/>
    <property type="match status" value="3"/>
</dbReference>
<dbReference type="SUPFAM" id="SSF51120">
    <property type="entry name" value="beta-Roll"/>
    <property type="match status" value="1"/>
</dbReference>
<feature type="domain" description="Right handed beta helix" evidence="4">
    <location>
        <begin position="816"/>
        <end position="989"/>
    </location>
</feature>
<dbReference type="Pfam" id="PF13229">
    <property type="entry name" value="Beta_helix"/>
    <property type="match status" value="1"/>
</dbReference>
<dbReference type="Pfam" id="PF17803">
    <property type="entry name" value="Cadherin_4"/>
    <property type="match status" value="3"/>
</dbReference>
<sequence>MTTAFSATTTLSFNGTQWIATDNGIDTVLTADQVTIGTQTYLLVDQHNAGGYQSIQSAVDNASAGETVVISAGVYGENVHISAGHSNITVENLAGNQVTVNSQGGYQGAITVDQGASATITGDTPTNFVLNAAPGSQTFGLYLVGNNDTTDITNLTITANGGNAVVTGGSEHNVTFQGNIFGGTATQLVYVNGAESLGPAAQGSNVDFINNIFQGTSGLALGLESTNANITGNTFAGSGGTAVGLAEDYVVVSGNHFTGSYAQYVGLPDNTYSSSAIASGNTFSNGGVTIQGKPGVYGSIQAAIDAASTGDTIIVSAGTYNENLNINKGVIIEGANHGADGAAVRGAETIITGQSTINTTQQVTIDGIEFLDNKPITSLAGSSASDHFVSLTVLQQNSTGGHVIENSIFMRDPSSITDSHYGATTFEGSANQPTHRGIEISSVGAGQAITIQNNLITGANSYTYAGDDYRSGIYSNGGAGNTNISHNTFTNVRSAINADNFSSNVKIDGNTFDHAGSGVAVGVGSDVTNVTSITNNSFGYVDNEFNFKNLTTPVSFDAGATNNHLSAAAAADPTQALYIEGSSTGGDHITGTSGADILVGHGTGDILSGAGGNDTIIGGANSAVALNGLPAQYDFSHLTFDSNGLASGQITGPSGTDTLTGVAALKFGTHYYVLPGMSIQAAVNDAVNGDTIDIAQGTYTEQVLVNGKNLTIEGIGAVTVKASANLHASFNDGSTDKYAVIGVEGHSNVTINNLHVDGQGQGGQAVAGADFNGIAYLNSSGHVQNSTITGVRDGGPSGVLDGIQHGNALAAFVTDGTSQNLEVDHNNISDFQKNGIKLSGDGLTVNVHDNTVTGAGPSTSIAQNGIEIISGAGGSVTHNSVSEIGYTPDTVQGSGILVYNGAPGVHVDYNTVTGVGGHGDAGIAFVNSDAPEASNNTLSNLEQALDQEGTFTTALNQHGNTFVNDTTNLAFSADQATGSFIISGTSGNDVITGNSSVADVVAYTGTLTAADFSYDNATNTWTVAAGAGGTDKLSGIEKGTDGSGHTYLLVDPHGSYTTIQAAINAANPGDIILVGDGTYNESINVNKPNLTIEAVGSHAVIQGTFNSDNGVTGSLATWLQTAAGYHGTATSTDGITISANGSSISGLNVAGFIHGVNFNGSNVAGTTLNGLNISDTVIGIEKTAANGISNLTITGGSISDGYNGISFDKDYSSPATSGQGNATGVLISGTDFSHLDNKGIYVETLSNGHITGVTMNDVGQYGAVPSWGGNGSGGNGIDLNLKNGSYSNLEIDHFTLTNTGTSNQSAGPGVDGNKNGGAIVVEARDAGSYTGAPATITGTVSIHDGSINGTSTGIQIGEPGQANTHGPNVDISNVTITGAQHSIDHGDIANVASTSTTIITLSASGQTLSVSPTTTGQIVVVPGGGTEALHASNFSLNTTTGVWTLTTTTEGTDHLSGVERIADGSGHYILLVGGGGYAHIQDAINAASDGDTIVVGAGTYTEDLNINKGVAIAGANHGLAGNSHSGAETIIAGQSTIGTTSQVTLDGLEFLDSKPLSSLDINDHFVSLTVLQQASTSTGHVIENSIFVRDPSSISASGFDPNTFEGSAHQPTHRGIEISNVGAGQAITIENNLITGNNPYSYAGDDYRSGIYSNGGAGQTNILNNTFTNVRSGINADGFSSNVKIGGNSFDHSGTGVSVGVGSDVSHVTSITNNMFGVGVDNEFNFKNVTTPVTFDVGGTGNHLSTAAATAGQGFYIEGSAAGGDHIIGTTGSDIIVGHGGDIVTYTEIFNASNFSLNTTTGVWTLTTPHEGTDQLTGIAQVVDGSGHHILLVGGGGYATIQAAIDAASNGDIIIVGAGTYNENLNIDKGVTIAGANHGVAGSGHSGAETIITGQSTINTTLQVTLDGLEFLDNQPLTSLSSGDQFVSLTVLQQASSATGHVIENSIFVRDPSTLPAGFNPNTFEGSANQPTHRGIEIANVGTGQAITIANNLITGNNPYSYAGDDYRSGIYSNGGTGNTFIAGNTFSNVRSAINADNFSATVQITGNAFDHAGSGVSVGVGSDVSNVTSITYNTFGIGVDNEFNFKNLLTPVTFDANATHNVLSNGAAANPGQGFYIEGSANGGDHITGSANNDILIGHGSNDVLVGGAGNDIIYGSPGGGDDVTGGAGNDTIYLGPNDTVEYSGKRSDYVIVQAPNGVVYVSDGRPGAPDGFDTLNIPNNATPSFHFSDGTFTLAGVLDQGPTAVADTYSTPEGVAVGAGDNVLANDADANHPQNTLHVTAVNGNTNNVGQAVAGVYGTLTLNADGTFSYLANNAAAQALGVGNHATDAFSYTVTDAYGKTSTTSVIFNVNGVNQPPVAVDDNAFVEVNTDTTFLPNPVVRNVLHNDSDIDGDLITVGSVNGSAGNVGQDVVGLYGTLHLNADGSYSYTLNNGLAAVQALSQGETATDTFTYTDIDSHGATSNPAHLVVTVIGVNEAPVAVNDAATINAGASAVTGNVLANDTDVNAHDTHTVATINGAAVNSTTGNDVVGTYGTLHINADGTYSYALNNNLVAIQALAAGQTLTDTFSYTNVDNHGAGSNAANLVVTIDGVNHSPNAPVISSFGNDTGIKGDNITAAKSLQFTGTADPNSKVMLFDNSTQIGTIVADGSGHWAFTTAILANGFHSFTAASVDLQGHTSASSAVMTIQIDPNAPDIAPTVTADSFTIIQDQTIAIAAKIHATDADSDPIVSYQLWEGQSSTGAPTGYFTIDGIRQAAGVAIDVTDLSHVSFTGGSTSDTLWVRASDGQTYGQWVQFHANSSAHANAPAGEVAPQVTVANQTATTRGQVFQVSDLVTGVSGTNPVVRYRFWDDHNALGTADDNPATDNSGYFTLNGVREAEGVAIEVNVSDVANLQFHSTTGTDILWAQAYDGFKWGTWKEFTVTGVPDAAPVVTATSVLSAAKNSQIAASALFTGTDADGNNTIAKYQLWDGTTSATNGYFVVNGVDQAGNLTFTINASDVAHTYFQTGNVSSDDLWVRAFDGLQWGAWTEFHVNSVNHAPVVSLSSTTVPISAQTTSVSAAALFNLPTSVTDADGDAITQYQFWENKPAAGTSADGSGYFSVNGVRQDAGAAITVAANHLSDISFFKGTANANDVVWVRASDGTDWSDWKQITVNESTNNNSVGNQAPIVTATDTHVASHNVSTAANLLFQARDPDGDQITRYQLWDDSSNSAGQTGVNDVSGHFDFHGQILPKGQALDVTASDLSSVSYVSGSGSDLLWARAFDGQTWGKWTSFHVVAPVDHAPDVTLNSQGTTGVGINQSVAASAAFTATDPDHGDQIVKYQFWASTTQANQAHFSIDGAPQAANAAIDVAAADLSHVSIVGAAQAETDLMWVRAFDGTMWSTWQQFHVNSHVNSNT</sequence>
<dbReference type="InterPro" id="IPR040853">
    <property type="entry name" value="RapA2_cadherin-like"/>
</dbReference>
<dbReference type="Pfam" id="PF00353">
    <property type="entry name" value="HemolysinCabind"/>
    <property type="match status" value="4"/>
</dbReference>
<name>A0A6P1BAH1_9BRAD</name>
<dbReference type="InterPro" id="IPR011050">
    <property type="entry name" value="Pectin_lyase_fold/virulence"/>
</dbReference>
<protein>
    <submittedName>
        <fullName evidence="6">Uncharacterized protein</fullName>
    </submittedName>
</protein>
<dbReference type="RefSeq" id="WP_163151341.1">
    <property type="nucleotide sequence ID" value="NZ_VKHP01000012.1"/>
</dbReference>
<organism evidence="6 7">
    <name type="scientific">Bradyrhizobium uaiense</name>
    <dbReference type="NCBI Taxonomy" id="2594946"/>
    <lineage>
        <taxon>Bacteria</taxon>
        <taxon>Pseudomonadati</taxon>
        <taxon>Pseudomonadota</taxon>
        <taxon>Alphaproteobacteria</taxon>
        <taxon>Hyphomicrobiales</taxon>
        <taxon>Nitrobacteraceae</taxon>
        <taxon>Bradyrhizobium</taxon>
    </lineage>
</organism>
<dbReference type="GO" id="GO:0005509">
    <property type="term" value="F:calcium ion binding"/>
    <property type="evidence" value="ECO:0007669"/>
    <property type="project" value="InterPro"/>
</dbReference>
<keyword evidence="7" id="KW-1185">Reference proteome</keyword>
<dbReference type="GO" id="GO:0005819">
    <property type="term" value="C:spindle"/>
    <property type="evidence" value="ECO:0007669"/>
    <property type="project" value="UniProtKB-SubCell"/>
</dbReference>
<feature type="domain" description="RapA2 cadherin-like" evidence="5">
    <location>
        <begin position="2347"/>
        <end position="2430"/>
    </location>
</feature>
<evidence type="ECO:0000313" key="7">
    <source>
        <dbReference type="Proteomes" id="UP000468531"/>
    </source>
</evidence>
<dbReference type="SUPFAM" id="SSF51126">
    <property type="entry name" value="Pectin lyase-like"/>
    <property type="match status" value="6"/>
</dbReference>
<feature type="domain" description="RapA2 cadherin-like" evidence="5">
    <location>
        <begin position="2468"/>
        <end position="2548"/>
    </location>
</feature>
<dbReference type="Gene3D" id="2.160.20.10">
    <property type="entry name" value="Single-stranded right-handed beta-helix, Pectin lyase-like"/>
    <property type="match status" value="6"/>
</dbReference>
<dbReference type="InterPro" id="IPR001343">
    <property type="entry name" value="Hemolysn_Ca-bd"/>
</dbReference>
<dbReference type="SMART" id="SM00710">
    <property type="entry name" value="PbH1"/>
    <property type="match status" value="26"/>
</dbReference>
<evidence type="ECO:0000256" key="3">
    <source>
        <dbReference type="ARBA" id="ARBA00023212"/>
    </source>
</evidence>
<dbReference type="PANTHER" id="PTHR14695">
    <property type="entry name" value="SHC SH2-DOMAIN BINDING PROTEIN 1-RELATED"/>
    <property type="match status" value="1"/>
</dbReference>
<dbReference type="InterPro" id="IPR010221">
    <property type="entry name" value="VCBS_dom"/>
</dbReference>
<dbReference type="InterPro" id="IPR039448">
    <property type="entry name" value="Beta_helix"/>
</dbReference>
<evidence type="ECO:0000259" key="4">
    <source>
        <dbReference type="Pfam" id="PF13229"/>
    </source>
</evidence>
<evidence type="ECO:0000256" key="1">
    <source>
        <dbReference type="ARBA" id="ARBA00004186"/>
    </source>
</evidence>
<proteinExistence type="predicted"/>
<evidence type="ECO:0000256" key="2">
    <source>
        <dbReference type="ARBA" id="ARBA00022490"/>
    </source>
</evidence>
<dbReference type="InterPro" id="IPR045140">
    <property type="entry name" value="SHCBP1-like"/>
</dbReference>
<comment type="subcellular location">
    <subcellularLocation>
        <location evidence="1">Cytoplasm</location>
        <location evidence="1">Cytoskeleton</location>
        <location evidence="1">Spindle</location>
    </subcellularLocation>
</comment>
<dbReference type="PANTHER" id="PTHR14695:SF4">
    <property type="entry name" value="PROTEIN NESSUN DORMA"/>
    <property type="match status" value="1"/>
</dbReference>
<keyword evidence="2" id="KW-0963">Cytoplasm</keyword>
<evidence type="ECO:0000313" key="6">
    <source>
        <dbReference type="EMBL" id="NEU95283.1"/>
    </source>
</evidence>
<dbReference type="Proteomes" id="UP000468531">
    <property type="component" value="Unassembled WGS sequence"/>
</dbReference>
<dbReference type="InterPro" id="IPR011049">
    <property type="entry name" value="Serralysin-like_metalloprot_C"/>
</dbReference>
<reference evidence="6 7" key="1">
    <citation type="journal article" date="2020" name="Arch. Microbiol.">
        <title>Bradyrhizobium uaiense sp. nov., a new highly efficient cowpea symbiont.</title>
        <authorList>
            <person name="Cabral Michel D."/>
            <person name="Azarias Guimaraes A."/>
            <person name="Martins da Costa E."/>
            <person name="Soares de Carvalho T."/>
            <person name="Balsanelli E."/>
            <person name="Willems A."/>
            <person name="Maltempi de Souza E."/>
            <person name="de Souza Moreira F.M."/>
        </authorList>
    </citation>
    <scope>NUCLEOTIDE SEQUENCE [LARGE SCALE GENOMIC DNA]</scope>
    <source>
        <strain evidence="6 7">UFLA 03-164</strain>
    </source>
</reference>
<comment type="caution">
    <text evidence="6">The sequence shown here is derived from an EMBL/GenBank/DDBJ whole genome shotgun (WGS) entry which is preliminary data.</text>
</comment>
<evidence type="ECO:0000259" key="5">
    <source>
        <dbReference type="Pfam" id="PF17803"/>
    </source>
</evidence>
<dbReference type="InterPro" id="IPR006626">
    <property type="entry name" value="PbH1"/>
</dbReference>
<dbReference type="Gene3D" id="2.60.40.10">
    <property type="entry name" value="Immunoglobulins"/>
    <property type="match status" value="3"/>
</dbReference>